<dbReference type="KEGG" id="pter:C2L65_44400"/>
<proteinExistence type="predicted"/>
<dbReference type="AlphaFoldDB" id="A0A2I8F4K0"/>
<reference evidence="1 2" key="1">
    <citation type="submission" date="2018-01" db="EMBL/GenBank/DDBJ databases">
        <title>Species boundaries and ecological features among Paraburkholderia terrae DSMZ17804T, P. hospita DSMZ17164T and P. caribensis DSMZ13236T.</title>
        <authorList>
            <person name="Pratama A.A."/>
        </authorList>
    </citation>
    <scope>NUCLEOTIDE SEQUENCE [LARGE SCALE GENOMIC DNA]</scope>
    <source>
        <strain evidence="1 2">DSM 17804</strain>
    </source>
</reference>
<dbReference type="Proteomes" id="UP000243502">
    <property type="component" value="Chromosome 4"/>
</dbReference>
<accession>A0A2I8F4K0</accession>
<dbReference type="RefSeq" id="WP_042315549.1">
    <property type="nucleotide sequence ID" value="NZ_CP026114.1"/>
</dbReference>
<organism evidence="1 2">
    <name type="scientific">Paraburkholderia terrae</name>
    <dbReference type="NCBI Taxonomy" id="311230"/>
    <lineage>
        <taxon>Bacteria</taxon>
        <taxon>Pseudomonadati</taxon>
        <taxon>Pseudomonadota</taxon>
        <taxon>Betaproteobacteria</taxon>
        <taxon>Burkholderiales</taxon>
        <taxon>Burkholderiaceae</taxon>
        <taxon>Paraburkholderia</taxon>
    </lineage>
</organism>
<evidence type="ECO:0000313" key="1">
    <source>
        <dbReference type="EMBL" id="AUT66648.1"/>
    </source>
</evidence>
<gene>
    <name evidence="1" type="ORF">C2L65_44400</name>
</gene>
<dbReference type="EMBL" id="CP026114">
    <property type="protein sequence ID" value="AUT66648.1"/>
    <property type="molecule type" value="Genomic_DNA"/>
</dbReference>
<evidence type="ECO:0000313" key="2">
    <source>
        <dbReference type="Proteomes" id="UP000243502"/>
    </source>
</evidence>
<protein>
    <submittedName>
        <fullName evidence="1">Uncharacterized protein</fullName>
    </submittedName>
</protein>
<name>A0A2I8F4K0_9BURK</name>
<sequence>MRLLKGQGVECGGAVGLSFMEGRQHEMCHRADALWNPMNGHGEDPLLLGLKQCAYEVLLWEQWKSCWQQGVTVIGNGNNGFNLGVSVLNPLGITASVRDLQKRLSCLHPAWIWPTVTVGLFIPVRLIS</sequence>